<keyword evidence="2" id="KW-0731">Sigma factor</keyword>
<dbReference type="SUPFAM" id="SSF88946">
    <property type="entry name" value="Sigma2 domain of RNA polymerase sigma factors"/>
    <property type="match status" value="1"/>
</dbReference>
<keyword evidence="4" id="KW-0804">Transcription</keyword>
<keyword evidence="1" id="KW-0805">Transcription regulation</keyword>
<sequence>MTASTGNQRPSRDHGQAAKLLAELHELPEDSPRRRTLRDRLVEQHMPLVVYLARRFSGRNEPMNDLVQVGAIGLIKAIDRFDPERKLEFSTYATPTILGEIKRHFRDTGWLIHVPRRAQELQTTLNAARADLSQELGRAPTVKEISERIEVDEDTVLEALDAARAYSGVPIDVLAAPGENVPEHPMLGIIDEGFDQVEQRAMLRKVIANLPEAEREILLLRFIANKTQTEIAAIVGVSQMQVSRLVARGLRRLRESLGAPEPPTEPRRRKS</sequence>
<dbReference type="Pfam" id="PF04542">
    <property type="entry name" value="Sigma70_r2"/>
    <property type="match status" value="1"/>
</dbReference>
<dbReference type="Proteomes" id="UP000186132">
    <property type="component" value="Unassembled WGS sequence"/>
</dbReference>
<accession>A0A1M5E8F1</accession>
<evidence type="ECO:0000313" key="6">
    <source>
        <dbReference type="EMBL" id="SHF75476.1"/>
    </source>
</evidence>
<evidence type="ECO:0000256" key="1">
    <source>
        <dbReference type="ARBA" id="ARBA00023015"/>
    </source>
</evidence>
<dbReference type="CDD" id="cd06171">
    <property type="entry name" value="Sigma70_r4"/>
    <property type="match status" value="1"/>
</dbReference>
<dbReference type="Gene3D" id="1.10.10.10">
    <property type="entry name" value="Winged helix-like DNA-binding domain superfamily/Winged helix DNA-binding domain"/>
    <property type="match status" value="2"/>
</dbReference>
<dbReference type="InterPro" id="IPR007624">
    <property type="entry name" value="RNA_pol_sigma70_r3"/>
</dbReference>
<dbReference type="PANTHER" id="PTHR30385:SF4">
    <property type="entry name" value="RNA POLYMERASE SIGMA-E FACTOR"/>
    <property type="match status" value="1"/>
</dbReference>
<dbReference type="Gene3D" id="1.20.120.1810">
    <property type="match status" value="1"/>
</dbReference>
<dbReference type="SUPFAM" id="SSF88659">
    <property type="entry name" value="Sigma3 and sigma4 domains of RNA polymerase sigma factors"/>
    <property type="match status" value="2"/>
</dbReference>
<feature type="domain" description="RNA polymerase sigma-70" evidence="5">
    <location>
        <begin position="65"/>
        <end position="78"/>
    </location>
</feature>
<dbReference type="PANTHER" id="PTHR30385">
    <property type="entry name" value="SIGMA FACTOR F FLAGELLAR"/>
    <property type="match status" value="1"/>
</dbReference>
<dbReference type="GO" id="GO:0006352">
    <property type="term" value="P:DNA-templated transcription initiation"/>
    <property type="evidence" value="ECO:0007669"/>
    <property type="project" value="InterPro"/>
</dbReference>
<reference evidence="6 7" key="1">
    <citation type="submission" date="2016-11" db="EMBL/GenBank/DDBJ databases">
        <authorList>
            <person name="Jaros S."/>
            <person name="Januszkiewicz K."/>
            <person name="Wedrychowicz H."/>
        </authorList>
    </citation>
    <scope>NUCLEOTIDE SEQUENCE [LARGE SCALE GENOMIC DNA]</scope>
    <source>
        <strain evidence="6 7">DSM 45627</strain>
    </source>
</reference>
<dbReference type="PROSITE" id="PS00715">
    <property type="entry name" value="SIGMA70_1"/>
    <property type="match status" value="1"/>
</dbReference>
<dbReference type="PRINTS" id="PR00046">
    <property type="entry name" value="SIGMA70FCT"/>
</dbReference>
<dbReference type="InterPro" id="IPR013324">
    <property type="entry name" value="RNA_pol_sigma_r3/r4-like"/>
</dbReference>
<evidence type="ECO:0000256" key="3">
    <source>
        <dbReference type="ARBA" id="ARBA00023125"/>
    </source>
</evidence>
<dbReference type="GO" id="GO:0016987">
    <property type="term" value="F:sigma factor activity"/>
    <property type="evidence" value="ECO:0007669"/>
    <property type="project" value="UniProtKB-KW"/>
</dbReference>
<dbReference type="NCBIfam" id="TIGR02980">
    <property type="entry name" value="SigBFG"/>
    <property type="match status" value="1"/>
</dbReference>
<dbReference type="InterPro" id="IPR013325">
    <property type="entry name" value="RNA_pol_sigma_r2"/>
</dbReference>
<evidence type="ECO:0000256" key="4">
    <source>
        <dbReference type="ARBA" id="ARBA00023163"/>
    </source>
</evidence>
<dbReference type="Pfam" id="PF04539">
    <property type="entry name" value="Sigma70_r3"/>
    <property type="match status" value="1"/>
</dbReference>
<dbReference type="InterPro" id="IPR014322">
    <property type="entry name" value="RNA_pol_sigma-B/F/G"/>
</dbReference>
<dbReference type="InterPro" id="IPR007630">
    <property type="entry name" value="RNA_pol_sigma70_r4"/>
</dbReference>
<evidence type="ECO:0000259" key="5">
    <source>
        <dbReference type="PROSITE" id="PS00715"/>
    </source>
</evidence>
<dbReference type="RefSeq" id="WP_200800022.1">
    <property type="nucleotide sequence ID" value="NZ_FQVU01000001.1"/>
</dbReference>
<evidence type="ECO:0000256" key="2">
    <source>
        <dbReference type="ARBA" id="ARBA00023082"/>
    </source>
</evidence>
<organism evidence="6 7">
    <name type="scientific">Jatrophihabitans endophyticus</name>
    <dbReference type="NCBI Taxonomy" id="1206085"/>
    <lineage>
        <taxon>Bacteria</taxon>
        <taxon>Bacillati</taxon>
        <taxon>Actinomycetota</taxon>
        <taxon>Actinomycetes</taxon>
        <taxon>Jatrophihabitantales</taxon>
        <taxon>Jatrophihabitantaceae</taxon>
        <taxon>Jatrophihabitans</taxon>
    </lineage>
</organism>
<dbReference type="NCBIfam" id="TIGR02937">
    <property type="entry name" value="sigma70-ECF"/>
    <property type="match status" value="1"/>
</dbReference>
<dbReference type="STRING" id="1206085.SAMN05443575_0818"/>
<dbReference type="Pfam" id="PF04545">
    <property type="entry name" value="Sigma70_r4"/>
    <property type="match status" value="1"/>
</dbReference>
<dbReference type="InterPro" id="IPR036388">
    <property type="entry name" value="WH-like_DNA-bd_sf"/>
</dbReference>
<keyword evidence="3" id="KW-0238">DNA-binding</keyword>
<dbReference type="InterPro" id="IPR014284">
    <property type="entry name" value="RNA_pol_sigma-70_dom"/>
</dbReference>
<proteinExistence type="predicted"/>
<protein>
    <submittedName>
        <fullName evidence="6">RNA polymerase, sigma 28 subunit, SigD/FliA/WhiG</fullName>
    </submittedName>
</protein>
<dbReference type="GO" id="GO:0003677">
    <property type="term" value="F:DNA binding"/>
    <property type="evidence" value="ECO:0007669"/>
    <property type="project" value="UniProtKB-KW"/>
</dbReference>
<keyword evidence="7" id="KW-1185">Reference proteome</keyword>
<dbReference type="EMBL" id="FQVU01000001">
    <property type="protein sequence ID" value="SHF75476.1"/>
    <property type="molecule type" value="Genomic_DNA"/>
</dbReference>
<name>A0A1M5E8F1_9ACTN</name>
<gene>
    <name evidence="6" type="ORF">SAMN05443575_0818</name>
</gene>
<dbReference type="AlphaFoldDB" id="A0A1M5E8F1"/>
<evidence type="ECO:0000313" key="7">
    <source>
        <dbReference type="Proteomes" id="UP000186132"/>
    </source>
</evidence>
<dbReference type="InterPro" id="IPR007627">
    <property type="entry name" value="RNA_pol_sigma70_r2"/>
</dbReference>
<dbReference type="InterPro" id="IPR000943">
    <property type="entry name" value="RNA_pol_sigma70"/>
</dbReference>